<dbReference type="FunFam" id="3.90.199.10:FF:000002">
    <property type="entry name" value="DNA topoisomerase 2"/>
    <property type="match status" value="1"/>
</dbReference>
<evidence type="ECO:0000256" key="13">
    <source>
        <dbReference type="RuleBase" id="RU362094"/>
    </source>
</evidence>
<proteinExistence type="inferred from homology"/>
<dbReference type="Proteomes" id="UP000695562">
    <property type="component" value="Unassembled WGS sequence"/>
</dbReference>
<protein>
    <recommendedName>
        <fullName evidence="13">DNA topoisomerase 2</fullName>
        <ecNumber evidence="13">5.6.2.2</ecNumber>
    </recommendedName>
</protein>
<dbReference type="Gene3D" id="3.30.565.10">
    <property type="entry name" value="Histidine kinase-like ATPase, C-terminal domain"/>
    <property type="match status" value="1"/>
</dbReference>
<evidence type="ECO:0000256" key="2">
    <source>
        <dbReference type="ARBA" id="ARBA00001913"/>
    </source>
</evidence>
<evidence type="ECO:0000256" key="11">
    <source>
        <dbReference type="ARBA" id="ARBA00023235"/>
    </source>
</evidence>
<evidence type="ECO:0000256" key="8">
    <source>
        <dbReference type="ARBA" id="ARBA00022842"/>
    </source>
</evidence>
<comment type="subunit">
    <text evidence="13">Homodimer.</text>
</comment>
<keyword evidence="6 13" id="KW-0547">Nucleotide-binding</keyword>
<dbReference type="PROSITE" id="PS00177">
    <property type="entry name" value="TOPOISOMERASE_II"/>
    <property type="match status" value="1"/>
</dbReference>
<evidence type="ECO:0000256" key="10">
    <source>
        <dbReference type="ARBA" id="ARBA00023125"/>
    </source>
</evidence>
<evidence type="ECO:0000256" key="7">
    <source>
        <dbReference type="ARBA" id="ARBA00022840"/>
    </source>
</evidence>
<organism evidence="16 17">
    <name type="scientific">Polysphondylium violaceum</name>
    <dbReference type="NCBI Taxonomy" id="133409"/>
    <lineage>
        <taxon>Eukaryota</taxon>
        <taxon>Amoebozoa</taxon>
        <taxon>Evosea</taxon>
        <taxon>Eumycetozoa</taxon>
        <taxon>Dictyostelia</taxon>
        <taxon>Dictyosteliales</taxon>
        <taxon>Dictyosteliaceae</taxon>
        <taxon>Polysphondylium</taxon>
    </lineage>
</organism>
<evidence type="ECO:0000256" key="1">
    <source>
        <dbReference type="ARBA" id="ARBA00000185"/>
    </source>
</evidence>
<comment type="cofactor">
    <cofactor evidence="3">
        <name>Mg(2+)</name>
        <dbReference type="ChEBI" id="CHEBI:18420"/>
    </cofactor>
</comment>
<evidence type="ECO:0000256" key="6">
    <source>
        <dbReference type="ARBA" id="ARBA00022741"/>
    </source>
</evidence>
<dbReference type="GO" id="GO:0005524">
    <property type="term" value="F:ATP binding"/>
    <property type="evidence" value="ECO:0007669"/>
    <property type="project" value="UniProtKB-UniRule"/>
</dbReference>
<dbReference type="InterPro" id="IPR006171">
    <property type="entry name" value="TOPRIM_dom"/>
</dbReference>
<dbReference type="SUPFAM" id="SSF54211">
    <property type="entry name" value="Ribosomal protein S5 domain 2-like"/>
    <property type="match status" value="1"/>
</dbReference>
<comment type="caution">
    <text evidence="16">The sequence shown here is derived from an EMBL/GenBank/DDBJ whole genome shotgun (WGS) entry which is preliminary data.</text>
</comment>
<dbReference type="CDD" id="cd16930">
    <property type="entry name" value="HATPase_TopII-like"/>
    <property type="match status" value="1"/>
</dbReference>
<keyword evidence="11 12" id="KW-0413">Isomerase</keyword>
<evidence type="ECO:0000256" key="4">
    <source>
        <dbReference type="ARBA" id="ARBA00011080"/>
    </source>
</evidence>
<dbReference type="Gene3D" id="3.40.50.670">
    <property type="match status" value="1"/>
</dbReference>
<dbReference type="SMART" id="SM00434">
    <property type="entry name" value="TOP4c"/>
    <property type="match status" value="1"/>
</dbReference>
<evidence type="ECO:0000256" key="5">
    <source>
        <dbReference type="ARBA" id="ARBA00022723"/>
    </source>
</evidence>
<evidence type="ECO:0000259" key="15">
    <source>
        <dbReference type="PROSITE" id="PS52040"/>
    </source>
</evidence>
<reference evidence="16" key="1">
    <citation type="submission" date="2020-01" db="EMBL/GenBank/DDBJ databases">
        <title>Development of genomics and gene disruption for Polysphondylium violaceum indicates a role for the polyketide synthase stlB in stalk morphogenesis.</title>
        <authorList>
            <person name="Narita B."/>
            <person name="Kawabe Y."/>
            <person name="Kin K."/>
            <person name="Saito T."/>
            <person name="Gibbs R."/>
            <person name="Kuspa A."/>
            <person name="Muzny D."/>
            <person name="Queller D."/>
            <person name="Richards S."/>
            <person name="Strassman J."/>
            <person name="Sucgang R."/>
            <person name="Worley K."/>
            <person name="Schaap P."/>
        </authorList>
    </citation>
    <scope>NUCLEOTIDE SEQUENCE</scope>
    <source>
        <strain evidence="16">QSvi11</strain>
    </source>
</reference>
<dbReference type="InterPro" id="IPR013759">
    <property type="entry name" value="Topo_IIA_B_C"/>
</dbReference>
<dbReference type="Pfam" id="PF00204">
    <property type="entry name" value="DNA_gyraseB"/>
    <property type="match status" value="1"/>
</dbReference>
<dbReference type="InterPro" id="IPR034157">
    <property type="entry name" value="TOPRIM_TopoII"/>
</dbReference>
<keyword evidence="8" id="KW-0460">Magnesium</keyword>
<dbReference type="GO" id="GO:0003918">
    <property type="term" value="F:DNA topoisomerase type II (double strand cut, ATP-hydrolyzing) activity"/>
    <property type="evidence" value="ECO:0007669"/>
    <property type="project" value="UniProtKB-UniRule"/>
</dbReference>
<dbReference type="Pfam" id="PF01751">
    <property type="entry name" value="Toprim"/>
    <property type="match status" value="1"/>
</dbReference>
<dbReference type="Gene3D" id="3.30.230.10">
    <property type="match status" value="1"/>
</dbReference>
<dbReference type="GO" id="GO:0006265">
    <property type="term" value="P:DNA topological change"/>
    <property type="evidence" value="ECO:0007669"/>
    <property type="project" value="UniProtKB-UniRule"/>
</dbReference>
<dbReference type="FunFam" id="3.40.50.670:FF:000001">
    <property type="entry name" value="DNA topoisomerase 2"/>
    <property type="match status" value="1"/>
</dbReference>
<dbReference type="SUPFAM" id="SSF56719">
    <property type="entry name" value="Type II DNA topoisomerase"/>
    <property type="match status" value="1"/>
</dbReference>
<evidence type="ECO:0000259" key="14">
    <source>
        <dbReference type="PROSITE" id="PS50880"/>
    </source>
</evidence>
<dbReference type="InterPro" id="IPR001241">
    <property type="entry name" value="Topo_IIA"/>
</dbReference>
<keyword evidence="10 12" id="KW-0238">DNA-binding</keyword>
<dbReference type="CDD" id="cd03365">
    <property type="entry name" value="TOPRIM_TopoIIA"/>
    <property type="match status" value="1"/>
</dbReference>
<feature type="domain" description="Topo IIA-type catalytic" evidence="15">
    <location>
        <begin position="821"/>
        <end position="1239"/>
    </location>
</feature>
<dbReference type="Gene3D" id="3.30.1490.30">
    <property type="match status" value="1"/>
</dbReference>
<dbReference type="GO" id="GO:0046872">
    <property type="term" value="F:metal ion binding"/>
    <property type="evidence" value="ECO:0007669"/>
    <property type="project" value="UniProtKB-KW"/>
</dbReference>
<keyword evidence="17" id="KW-1185">Reference proteome</keyword>
<evidence type="ECO:0000256" key="12">
    <source>
        <dbReference type="PROSITE-ProRule" id="PRU01384"/>
    </source>
</evidence>
<comment type="cofactor">
    <cofactor evidence="2">
        <name>Ca(2+)</name>
        <dbReference type="ChEBI" id="CHEBI:29108"/>
    </cofactor>
</comment>
<evidence type="ECO:0000256" key="9">
    <source>
        <dbReference type="ARBA" id="ARBA00023029"/>
    </source>
</evidence>
<dbReference type="InterPro" id="IPR020568">
    <property type="entry name" value="Ribosomal_Su5_D2-typ_SF"/>
</dbReference>
<dbReference type="Gene3D" id="3.90.199.10">
    <property type="entry name" value="Topoisomerase II, domain 5"/>
    <property type="match status" value="1"/>
</dbReference>
<dbReference type="InterPro" id="IPR013757">
    <property type="entry name" value="Topo_IIA_A_a_sf"/>
</dbReference>
<feature type="domain" description="Toprim" evidence="14">
    <location>
        <begin position="568"/>
        <end position="685"/>
    </location>
</feature>
<dbReference type="SUPFAM" id="SSF55874">
    <property type="entry name" value="ATPase domain of HSP90 chaperone/DNA topoisomerase II/histidine kinase"/>
    <property type="match status" value="1"/>
</dbReference>
<name>A0A8J4Q732_9MYCE</name>
<dbReference type="FunFam" id="3.30.1490.30:FF:000001">
    <property type="entry name" value="DNA topoisomerase 2"/>
    <property type="match status" value="1"/>
</dbReference>
<dbReference type="CDD" id="cd03481">
    <property type="entry name" value="TopoIIA_Trans_ScTopoIIA"/>
    <property type="match status" value="1"/>
</dbReference>
<comment type="function">
    <text evidence="13">Control of topological states of DNA by transient breakage and subsequent rejoining of DNA strands. Topoisomerase II makes double-strand breaks.</text>
</comment>
<dbReference type="OrthoDB" id="276498at2759"/>
<dbReference type="InterPro" id="IPR018522">
    <property type="entry name" value="TopoIIA_CS"/>
</dbReference>
<dbReference type="FunFam" id="3.30.565.10:FF:000097">
    <property type="entry name" value="DNA topoisomerase 2"/>
    <property type="match status" value="1"/>
</dbReference>
<keyword evidence="7 13" id="KW-0067">ATP-binding</keyword>
<dbReference type="GO" id="GO:0000712">
    <property type="term" value="P:resolution of meiotic recombination intermediates"/>
    <property type="evidence" value="ECO:0007669"/>
    <property type="project" value="TreeGrafter"/>
</dbReference>
<dbReference type="GO" id="GO:0003677">
    <property type="term" value="F:DNA binding"/>
    <property type="evidence" value="ECO:0007669"/>
    <property type="project" value="UniProtKB-UniRule"/>
</dbReference>
<dbReference type="GO" id="GO:0005634">
    <property type="term" value="C:nucleus"/>
    <property type="evidence" value="ECO:0007669"/>
    <property type="project" value="TreeGrafter"/>
</dbReference>
<keyword evidence="9 12" id="KW-0799">Topoisomerase</keyword>
<dbReference type="Gene3D" id="3.30.1360.40">
    <property type="match status" value="1"/>
</dbReference>
<dbReference type="InterPro" id="IPR014721">
    <property type="entry name" value="Ribsml_uS5_D2-typ_fold_subgr"/>
</dbReference>
<dbReference type="InterPro" id="IPR001154">
    <property type="entry name" value="TopoII_euk"/>
</dbReference>
<dbReference type="InterPro" id="IPR013758">
    <property type="entry name" value="Topo_IIA_A/C_ab"/>
</dbReference>
<dbReference type="PANTHER" id="PTHR10169">
    <property type="entry name" value="DNA TOPOISOMERASE/GYRASE"/>
    <property type="match status" value="1"/>
</dbReference>
<dbReference type="InterPro" id="IPR013760">
    <property type="entry name" value="Topo_IIA-like_dom_sf"/>
</dbReference>
<dbReference type="InterPro" id="IPR013506">
    <property type="entry name" value="Topo_IIA_bsu_dom2"/>
</dbReference>
<comment type="similarity">
    <text evidence="4 13">Belongs to the type II topoisomerase family.</text>
</comment>
<dbReference type="EC" id="5.6.2.2" evidence="13"/>
<dbReference type="FunFam" id="3.30.230.10:FF:000008">
    <property type="entry name" value="DNA topoisomerase 2"/>
    <property type="match status" value="1"/>
</dbReference>
<dbReference type="InterPro" id="IPR031660">
    <property type="entry name" value="TOPRIM_C"/>
</dbReference>
<dbReference type="Pfam" id="PF16898">
    <property type="entry name" value="TOPRIM_C"/>
    <property type="match status" value="1"/>
</dbReference>
<dbReference type="SMART" id="SM00433">
    <property type="entry name" value="TOP2c"/>
    <property type="match status" value="1"/>
</dbReference>
<evidence type="ECO:0000256" key="3">
    <source>
        <dbReference type="ARBA" id="ARBA00001946"/>
    </source>
</evidence>
<dbReference type="PRINTS" id="PR01158">
    <property type="entry name" value="TOPISMRASEII"/>
</dbReference>
<dbReference type="GO" id="GO:0000819">
    <property type="term" value="P:sister chromatid segregation"/>
    <property type="evidence" value="ECO:0007669"/>
    <property type="project" value="TreeGrafter"/>
</dbReference>
<dbReference type="Gene3D" id="1.10.268.10">
    <property type="entry name" value="Topoisomerase, domain 3"/>
    <property type="match status" value="1"/>
</dbReference>
<evidence type="ECO:0000313" key="16">
    <source>
        <dbReference type="EMBL" id="KAF2075476.1"/>
    </source>
</evidence>
<dbReference type="PRINTS" id="PR00418">
    <property type="entry name" value="TPI2FAMILY"/>
</dbReference>
<keyword evidence="5" id="KW-0479">Metal-binding</keyword>
<dbReference type="PROSITE" id="PS52040">
    <property type="entry name" value="TOPO_IIA"/>
    <property type="match status" value="1"/>
</dbReference>
<gene>
    <name evidence="16" type="ORF">CYY_003212</name>
</gene>
<comment type="catalytic activity">
    <reaction evidence="1 12 13">
        <text>ATP-dependent breakage, passage and rejoining of double-stranded DNA.</text>
        <dbReference type="EC" id="5.6.2.2"/>
    </reaction>
</comment>
<accession>A0A8J4Q732</accession>
<dbReference type="EMBL" id="AJWJ01000098">
    <property type="protein sequence ID" value="KAF2075476.1"/>
    <property type="molecule type" value="Genomic_DNA"/>
</dbReference>
<dbReference type="Pfam" id="PF00521">
    <property type="entry name" value="DNA_topoisoIV"/>
    <property type="match status" value="1"/>
</dbReference>
<dbReference type="PROSITE" id="PS50880">
    <property type="entry name" value="TOPRIM"/>
    <property type="match status" value="1"/>
</dbReference>
<feature type="active site" description="O-(5'-phospho-DNA)-tyrosine intermediate" evidence="12">
    <location>
        <position position="911"/>
    </location>
</feature>
<evidence type="ECO:0000313" key="17">
    <source>
        <dbReference type="Proteomes" id="UP000695562"/>
    </source>
</evidence>
<dbReference type="InterPro" id="IPR050634">
    <property type="entry name" value="DNA_Topoisomerase_II"/>
</dbReference>
<dbReference type="InterPro" id="IPR036890">
    <property type="entry name" value="HATPase_C_sf"/>
</dbReference>
<dbReference type="InterPro" id="IPR002205">
    <property type="entry name" value="Topo_IIA_dom_A"/>
</dbReference>
<dbReference type="PANTHER" id="PTHR10169:SF49">
    <property type="entry name" value="DNA TOPOISOMERASE 2, MITOCHONDRIAL"/>
    <property type="match status" value="1"/>
</dbReference>
<sequence length="1283" mass="145621">MSRLLVGSTRSTYNKTSCSLSNLFKGITLVSNSNQIKSNRLTVSSPLSSSITNKCYLFTSTNNSNNSNSSSLSSFYGTTTATSTKLNNIEDIYQKKTPTEHVLLRPDSYIGTIEKVEDDMWVLSNSIFNKKKKEIITPSTTLNNDIDQDLLVKKKKNQQHQYIHPIKATYTPGLLKIYDEILVNAADNKQRDSTMSFIKVEIDPTSQSISIMNDGKGIPVVMHKTEQCYVVEMVMGNLMSGSNFNDNELKVVGGRNGFGAKLTNIFSKEFIVETVDTQSGKKYSQRWRNNMSVREDPVIKTIQFGETDFTKITFKPDLEKFKIKSLWDDDILSLMERRLYDIAACNPELKIYLNDQPINHNFNSYVKLYEHHLSSNNKTGKDDVTHKTKEELKEESFVFGDIGGGRWKIGMGLSETGQFTQVSFVNSINTLKGGSHVNSISDQIVKYVAEKLKRKHADLEIRPMNIKNHLAVFVNCLIDNPSFDSQTKETLTTKSSLFGSVPEIPDHLLAQFVKTSNIIEKVAGWAMMKQKADLIHSTSTRSSKTTLIKSIHKLDDANWAGGARSRDCTLIITEGDSAKSLAVAGLSVVGRNSYGVFPLRGKLLNVRDQNPKTLMANEEINNLIAILGLQHKKTYQDQESLNELRYGKILIMTDQDHDGSHIKGLLINFIHHFWPSLLKQGFIQEFVTPIIKATPHNSKKESAKKSFFTINDYLKWKEQDPSNIKNYSIKYYKGLGTSTSAEAKEYFSNLDHHVIDFKWADKTDELISMAFSKDSAEGRQKWIKESDLSQSIDHSIKEITYPEFINKELIHFSWAANIRSIPSIIDGLKPGQRKILYACFKRKLTSEIKVAQLSGYVAEHTAYHHGEASLNATIVKMAQSYVGSNNIPLLYAGGQFGTRLQGGSDCASPRYIFTKLESVVRHLYNELDDPLLNYLEEEGDSIQPEFYVPIIPMVLVNGSEGIGVGMATSVPLLSPIDIIDHLVDKINKKPSLTHLIPWYRGFKGSVVKQSNNSYKTSGVIRLDEKNIVIEELPIGKWSTDYKEVLNELMDNDVIRSFQESNTENTVSFTVLLNPLQYEEMEDLTENELLKLFKLNSVVHPNLTLFDENGRIQKYDSFDHIIDSFFKLRLEYYHKRRDYLLNHFSSQIKRLTTTKQFLEIISSGKILIAGKTKSQLIDELVEKFNFGPHTPETYQHLFSLSILDITKEKIDHLDSQISKRNSEFKAINNSNAEELWLADLKNLRDLLLKDKSYSRRPIKVTGVLEPEVSKKKRTIKKKSTTTKK</sequence>